<dbReference type="InterPro" id="IPR036291">
    <property type="entry name" value="NAD(P)-bd_dom_sf"/>
</dbReference>
<keyword evidence="4" id="KW-1185">Reference proteome</keyword>
<dbReference type="PANTHER" id="PTHR44196:SF1">
    <property type="entry name" value="DEHYDROGENASE_REDUCTASE SDR FAMILY MEMBER 7B"/>
    <property type="match status" value="1"/>
</dbReference>
<dbReference type="Pfam" id="PF00106">
    <property type="entry name" value="adh_short"/>
    <property type="match status" value="1"/>
</dbReference>
<reference evidence="3" key="2">
    <citation type="submission" date="2020-09" db="EMBL/GenBank/DDBJ databases">
        <authorList>
            <person name="Sun Q."/>
            <person name="Zhou Y."/>
        </authorList>
    </citation>
    <scope>NUCLEOTIDE SEQUENCE</scope>
    <source>
        <strain evidence="3">CGMCC 1.7086</strain>
    </source>
</reference>
<dbReference type="AlphaFoldDB" id="A0A917YSL8"/>
<proteinExistence type="inferred from homology"/>
<evidence type="ECO:0000256" key="1">
    <source>
        <dbReference type="ARBA" id="ARBA00006484"/>
    </source>
</evidence>
<dbReference type="Gene3D" id="3.40.50.720">
    <property type="entry name" value="NAD(P)-binding Rossmann-like Domain"/>
    <property type="match status" value="1"/>
</dbReference>
<dbReference type="GO" id="GO:0016491">
    <property type="term" value="F:oxidoreductase activity"/>
    <property type="evidence" value="ECO:0007669"/>
    <property type="project" value="UniProtKB-KW"/>
</dbReference>
<gene>
    <name evidence="3" type="ORF">GCM10010982_00120</name>
</gene>
<evidence type="ECO:0000313" key="3">
    <source>
        <dbReference type="EMBL" id="GGO63331.1"/>
    </source>
</evidence>
<dbReference type="GO" id="GO:0016020">
    <property type="term" value="C:membrane"/>
    <property type="evidence" value="ECO:0007669"/>
    <property type="project" value="TreeGrafter"/>
</dbReference>
<dbReference type="PROSITE" id="PS00061">
    <property type="entry name" value="ADH_SHORT"/>
    <property type="match status" value="1"/>
</dbReference>
<evidence type="ECO:0000256" key="2">
    <source>
        <dbReference type="ARBA" id="ARBA00023002"/>
    </source>
</evidence>
<dbReference type="InterPro" id="IPR020904">
    <property type="entry name" value="Sc_DH/Rdtase_CS"/>
</dbReference>
<protein>
    <submittedName>
        <fullName evidence="3">Short-chain dehydrogenase</fullName>
    </submittedName>
</protein>
<sequence>MTQILISGASSGMGRALAQKCAQAGWQVIACGRDQDKLAELEQTALISTLAFDIADPQACQQMLAHLKPDIVVLNAGTCEYVDIDSWDPALFRRVFEVNFFGVVNCLVALLPNLDKGTTLAIVDSLARYLPFTKSQAYGASKAALHYLTKTLQTDLSDRGVKVQSISPGFVKTPLTDKNTFSMPDCITAEQAAEHIFNGLQSSRSSLYFPWRFALTIRLLSGLPERAQQWLCQRMKNQ</sequence>
<reference evidence="3" key="1">
    <citation type="journal article" date="2014" name="Int. J. Syst. Evol. Microbiol.">
        <title>Complete genome sequence of Corynebacterium casei LMG S-19264T (=DSM 44701T), isolated from a smear-ripened cheese.</title>
        <authorList>
            <consortium name="US DOE Joint Genome Institute (JGI-PGF)"/>
            <person name="Walter F."/>
            <person name="Albersmeier A."/>
            <person name="Kalinowski J."/>
            <person name="Ruckert C."/>
        </authorList>
    </citation>
    <scope>NUCLEOTIDE SEQUENCE</scope>
    <source>
        <strain evidence="3">CGMCC 1.7086</strain>
    </source>
</reference>
<keyword evidence="2" id="KW-0560">Oxidoreductase</keyword>
<dbReference type="PANTHER" id="PTHR44196">
    <property type="entry name" value="DEHYDROGENASE/REDUCTASE SDR FAMILY MEMBER 7B"/>
    <property type="match status" value="1"/>
</dbReference>
<accession>A0A917YSL8</accession>
<name>A0A917YSL8_9ALTE</name>
<dbReference type="Proteomes" id="UP000606935">
    <property type="component" value="Unassembled WGS sequence"/>
</dbReference>
<comment type="caution">
    <text evidence="3">The sequence shown here is derived from an EMBL/GenBank/DDBJ whole genome shotgun (WGS) entry which is preliminary data.</text>
</comment>
<dbReference type="PRINTS" id="PR00081">
    <property type="entry name" value="GDHRDH"/>
</dbReference>
<comment type="similarity">
    <text evidence="1">Belongs to the short-chain dehydrogenases/reductases (SDR) family.</text>
</comment>
<dbReference type="RefSeq" id="WP_188688469.1">
    <property type="nucleotide sequence ID" value="NZ_BMLS01000001.1"/>
</dbReference>
<dbReference type="InterPro" id="IPR002347">
    <property type="entry name" value="SDR_fam"/>
</dbReference>
<organism evidence="3 4">
    <name type="scientific">Bowmanella pacifica</name>
    <dbReference type="NCBI Taxonomy" id="502051"/>
    <lineage>
        <taxon>Bacteria</taxon>
        <taxon>Pseudomonadati</taxon>
        <taxon>Pseudomonadota</taxon>
        <taxon>Gammaproteobacteria</taxon>
        <taxon>Alteromonadales</taxon>
        <taxon>Alteromonadaceae</taxon>
        <taxon>Bowmanella</taxon>
    </lineage>
</organism>
<dbReference type="SUPFAM" id="SSF51735">
    <property type="entry name" value="NAD(P)-binding Rossmann-fold domains"/>
    <property type="match status" value="1"/>
</dbReference>
<dbReference type="EMBL" id="BMLS01000001">
    <property type="protein sequence ID" value="GGO63331.1"/>
    <property type="molecule type" value="Genomic_DNA"/>
</dbReference>
<evidence type="ECO:0000313" key="4">
    <source>
        <dbReference type="Proteomes" id="UP000606935"/>
    </source>
</evidence>